<name>Q4SKQ8_TETNG</name>
<dbReference type="EMBL" id="CAAE01014565">
    <property type="protein sequence ID" value="CAF98774.1"/>
    <property type="molecule type" value="Genomic_DNA"/>
</dbReference>
<reference evidence="1" key="1">
    <citation type="journal article" date="2004" name="Nature">
        <title>Genome duplication in the teleost fish Tetraodon nigroviridis reveals the early vertebrate proto-karyotype.</title>
        <authorList>
            <person name="Jaillon O."/>
            <person name="Aury J.-M."/>
            <person name="Brunet F."/>
            <person name="Petit J.-L."/>
            <person name="Stange-Thomann N."/>
            <person name="Mauceli E."/>
            <person name="Bouneau L."/>
            <person name="Fischer C."/>
            <person name="Ozouf-Costaz C."/>
            <person name="Bernot A."/>
            <person name="Nicaud S."/>
            <person name="Jaffe D."/>
            <person name="Fisher S."/>
            <person name="Lutfalla G."/>
            <person name="Dossat C."/>
            <person name="Segurens B."/>
            <person name="Dasilva C."/>
            <person name="Salanoubat M."/>
            <person name="Levy M."/>
            <person name="Boudet N."/>
            <person name="Castellano S."/>
            <person name="Anthouard V."/>
            <person name="Jubin C."/>
            <person name="Castelli V."/>
            <person name="Katinka M."/>
            <person name="Vacherie B."/>
            <person name="Biemont C."/>
            <person name="Skalli Z."/>
            <person name="Cattolico L."/>
            <person name="Poulain J."/>
            <person name="De Berardinis V."/>
            <person name="Cruaud C."/>
            <person name="Duprat S."/>
            <person name="Brottier P."/>
            <person name="Coutanceau J.-P."/>
            <person name="Gouzy J."/>
            <person name="Parra G."/>
            <person name="Lardier G."/>
            <person name="Chapple C."/>
            <person name="McKernan K.J."/>
            <person name="McEwan P."/>
            <person name="Bosak S."/>
            <person name="Kellis M."/>
            <person name="Volff J.-N."/>
            <person name="Guigo R."/>
            <person name="Zody M.C."/>
            <person name="Mesirov J."/>
            <person name="Lindblad-Toh K."/>
            <person name="Birren B."/>
            <person name="Nusbaum C."/>
            <person name="Kahn D."/>
            <person name="Robinson-Rechavi M."/>
            <person name="Laudet V."/>
            <person name="Schachter V."/>
            <person name="Quetier F."/>
            <person name="Saurin W."/>
            <person name="Scarpelli C."/>
            <person name="Wincker P."/>
            <person name="Lander E.S."/>
            <person name="Weissenbach J."/>
            <person name="Roest Crollius H."/>
        </authorList>
    </citation>
    <scope>NUCLEOTIDE SEQUENCE [LARGE SCALE GENOMIC DNA]</scope>
</reference>
<comment type="caution">
    <text evidence="1">The sequence shown here is derived from an EMBL/GenBank/DDBJ whole genome shotgun (WGS) entry which is preliminary data.</text>
</comment>
<organism evidence="1">
    <name type="scientific">Tetraodon nigroviridis</name>
    <name type="common">Spotted green pufferfish</name>
    <name type="synonym">Chelonodon nigroviridis</name>
    <dbReference type="NCBI Taxonomy" id="99883"/>
    <lineage>
        <taxon>Eukaryota</taxon>
        <taxon>Metazoa</taxon>
        <taxon>Chordata</taxon>
        <taxon>Craniata</taxon>
        <taxon>Vertebrata</taxon>
        <taxon>Euteleostomi</taxon>
        <taxon>Actinopterygii</taxon>
        <taxon>Neopterygii</taxon>
        <taxon>Teleostei</taxon>
        <taxon>Neoteleostei</taxon>
        <taxon>Acanthomorphata</taxon>
        <taxon>Eupercaria</taxon>
        <taxon>Tetraodontiformes</taxon>
        <taxon>Tetradontoidea</taxon>
        <taxon>Tetraodontidae</taxon>
        <taxon>Tetraodon</taxon>
    </lineage>
</organism>
<evidence type="ECO:0000313" key="1">
    <source>
        <dbReference type="EMBL" id="CAF98774.1"/>
    </source>
</evidence>
<dbReference type="AlphaFoldDB" id="Q4SKQ8"/>
<sequence length="57" mass="6765">MQTPEPQANTVFYLILDEEQQQDRRKRQTGSWKKERGEWLSTSCYGEQMWGNSLTTP</sequence>
<gene>
    <name evidence="1" type="ORF">GSTENG00016601001</name>
</gene>
<accession>Q4SKQ8</accession>
<protein>
    <submittedName>
        <fullName evidence="1">(spotted green pufferfish) hypothetical protein</fullName>
    </submittedName>
</protein>
<reference evidence="1" key="2">
    <citation type="submission" date="2004-02" db="EMBL/GenBank/DDBJ databases">
        <authorList>
            <consortium name="Genoscope"/>
            <consortium name="Whitehead Institute Centre for Genome Research"/>
        </authorList>
    </citation>
    <scope>NUCLEOTIDE SEQUENCE</scope>
</reference>
<proteinExistence type="predicted"/>
<dbReference type="KEGG" id="tng:GSTEN00016601G001"/>